<gene>
    <name evidence="1" type="ORF">WHI96_26575</name>
</gene>
<keyword evidence="2" id="KW-1185">Reference proteome</keyword>
<organism evidence="1 2">
    <name type="scientific">Pseudonocardia tropica</name>
    <dbReference type="NCBI Taxonomy" id="681289"/>
    <lineage>
        <taxon>Bacteria</taxon>
        <taxon>Bacillati</taxon>
        <taxon>Actinomycetota</taxon>
        <taxon>Actinomycetes</taxon>
        <taxon>Pseudonocardiales</taxon>
        <taxon>Pseudonocardiaceae</taxon>
        <taxon>Pseudonocardia</taxon>
    </lineage>
</organism>
<proteinExistence type="predicted"/>
<evidence type="ECO:0000313" key="2">
    <source>
        <dbReference type="Proteomes" id="UP001464923"/>
    </source>
</evidence>
<protein>
    <submittedName>
        <fullName evidence="1">Uncharacterized protein</fullName>
    </submittedName>
</protein>
<dbReference type="RefSeq" id="WP_345645431.1">
    <property type="nucleotide sequence ID" value="NZ_BAABLY010000031.1"/>
</dbReference>
<reference evidence="1 2" key="1">
    <citation type="submission" date="2024-03" db="EMBL/GenBank/DDBJ databases">
        <title>Draft genome sequence of Pseudonocardia tropica JCM 19149.</title>
        <authorList>
            <person name="Butdee W."/>
            <person name="Duangmal K."/>
        </authorList>
    </citation>
    <scope>NUCLEOTIDE SEQUENCE [LARGE SCALE GENOMIC DNA]</scope>
    <source>
        <strain evidence="1 2">JCM 19149</strain>
    </source>
</reference>
<sequence>MTTTPRNPESGGMSAISAAIRGALHGPVRERVGTDPVTAVLNEHRAQPCRGVDQPCGAPAGQPCEPSCSSWELVRRAVPCEGADDLCGAPAGQLCQPWCPSWATDPA</sequence>
<dbReference type="EMBL" id="JBEDNP010000035">
    <property type="protein sequence ID" value="MEQ3542379.1"/>
    <property type="molecule type" value="Genomic_DNA"/>
</dbReference>
<evidence type="ECO:0000313" key="1">
    <source>
        <dbReference type="EMBL" id="MEQ3542379.1"/>
    </source>
</evidence>
<name>A0ABV1K2B2_9PSEU</name>
<comment type="caution">
    <text evidence="1">The sequence shown here is derived from an EMBL/GenBank/DDBJ whole genome shotgun (WGS) entry which is preliminary data.</text>
</comment>
<dbReference type="Proteomes" id="UP001464923">
    <property type="component" value="Unassembled WGS sequence"/>
</dbReference>
<accession>A0ABV1K2B2</accession>